<sequence length="226" mass="26508">MLKKIMHEAVKDSGFILEKSSDNTNFFIKENGGAQRYLIVHVLDQLLSVESIHKLINESLPDKMQKQPAFKKNCDLIIIYKVNFLNDFNEIEEQVLEIEENPFYFKKYFFYYSDAEEKLLLGKSYEDFKSQIKKMDEFDEYKKDPLKPSFHSLVTRLFIKFPFLEIPKFSKSFQNLFDSVSEKVNAENLVKTYDLIGKYEADSIDEVIAELLSEELENIKASDSSI</sequence>
<evidence type="ECO:0000313" key="2">
    <source>
        <dbReference type="Proteomes" id="UP000294395"/>
    </source>
</evidence>
<dbReference type="Proteomes" id="UP000294395">
    <property type="component" value="Chromosome"/>
</dbReference>
<accession>A0A4P7B380</accession>
<dbReference type="RefSeq" id="WP_032027699.1">
    <property type="nucleotide sequence ID" value="NZ_CP038009.1"/>
</dbReference>
<organism evidence="1 2">
    <name type="scientific">Acinetobacter haemolyticus</name>
    <dbReference type="NCBI Taxonomy" id="29430"/>
    <lineage>
        <taxon>Bacteria</taxon>
        <taxon>Pseudomonadati</taxon>
        <taxon>Pseudomonadota</taxon>
        <taxon>Gammaproteobacteria</taxon>
        <taxon>Moraxellales</taxon>
        <taxon>Moraxellaceae</taxon>
        <taxon>Acinetobacter</taxon>
    </lineage>
</organism>
<name>A0A4P7B380_ACIHA</name>
<proteinExistence type="predicted"/>
<reference evidence="1 2" key="1">
    <citation type="submission" date="2019-03" db="EMBL/GenBank/DDBJ databases">
        <title>Complete genome sequence of two outbreak-associated Acinetobacter haemolyticus strains.</title>
        <authorList>
            <person name="Bai L."/>
            <person name="Zhang S.-C."/>
            <person name="Deng Y."/>
            <person name="Song C.-C."/>
            <person name="Kang G.-B."/>
            <person name="Dong Y."/>
            <person name="Wang Y."/>
            <person name="Gao F."/>
            <person name="Huang H."/>
        </authorList>
    </citation>
    <scope>NUCLEOTIDE SEQUENCE [LARGE SCALE GENOMIC DNA]</scope>
    <source>
        <strain evidence="1 2">TJR01</strain>
    </source>
</reference>
<dbReference type="AlphaFoldDB" id="A0A4P7B380"/>
<protein>
    <submittedName>
        <fullName evidence="1">Uncharacterized protein</fullName>
    </submittedName>
</protein>
<dbReference type="EMBL" id="CP038009">
    <property type="protein sequence ID" value="QBQ14956.1"/>
    <property type="molecule type" value="Genomic_DNA"/>
</dbReference>
<dbReference type="InterPro" id="IPR046905">
    <property type="entry name" value="ABC-3C_MC1"/>
</dbReference>
<evidence type="ECO:0000313" key="1">
    <source>
        <dbReference type="EMBL" id="QBQ14956.1"/>
    </source>
</evidence>
<dbReference type="Pfam" id="PF20289">
    <property type="entry name" value="MComp1"/>
    <property type="match status" value="1"/>
</dbReference>
<gene>
    <name evidence="1" type="ORF">AHTJR_01035</name>
</gene>